<proteinExistence type="predicted"/>
<organism evidence="1 2">
    <name type="scientific">Trichinella patagoniensis</name>
    <dbReference type="NCBI Taxonomy" id="990121"/>
    <lineage>
        <taxon>Eukaryota</taxon>
        <taxon>Metazoa</taxon>
        <taxon>Ecdysozoa</taxon>
        <taxon>Nematoda</taxon>
        <taxon>Enoplea</taxon>
        <taxon>Dorylaimia</taxon>
        <taxon>Trichinellida</taxon>
        <taxon>Trichinellidae</taxon>
        <taxon>Trichinella</taxon>
    </lineage>
</organism>
<dbReference type="Proteomes" id="UP000054783">
    <property type="component" value="Unassembled WGS sequence"/>
</dbReference>
<evidence type="ECO:0000313" key="2">
    <source>
        <dbReference type="Proteomes" id="UP000054783"/>
    </source>
</evidence>
<dbReference type="EMBL" id="JYDQ01000019">
    <property type="protein sequence ID" value="KRY21132.1"/>
    <property type="molecule type" value="Genomic_DNA"/>
</dbReference>
<name>A0A0V1A9N0_9BILA</name>
<gene>
    <name evidence="1" type="ORF">T12_11587</name>
</gene>
<accession>A0A0V1A9N0</accession>
<evidence type="ECO:0000313" key="1">
    <source>
        <dbReference type="EMBL" id="KRY21132.1"/>
    </source>
</evidence>
<sequence length="84" mass="9937">MTLSRLRALKRDPEKEQECVKVIRTFFAHGWAEEVDRIPGPPGRTWYLPYHAFYKDDQGERKCWTWYVSCSTVLRIGTDSLTQD</sequence>
<reference evidence="1 2" key="1">
    <citation type="submission" date="2015-01" db="EMBL/GenBank/DDBJ databases">
        <title>Evolution of Trichinella species and genotypes.</title>
        <authorList>
            <person name="Korhonen P.K."/>
            <person name="Edoardo P."/>
            <person name="Giuseppe L.R."/>
            <person name="Gasser R.B."/>
        </authorList>
    </citation>
    <scope>NUCLEOTIDE SEQUENCE [LARGE SCALE GENOMIC DNA]</scope>
    <source>
        <strain evidence="1">ISS2496</strain>
    </source>
</reference>
<comment type="caution">
    <text evidence="1">The sequence shown here is derived from an EMBL/GenBank/DDBJ whole genome shotgun (WGS) entry which is preliminary data.</text>
</comment>
<dbReference type="AlphaFoldDB" id="A0A0V1A9N0"/>
<protein>
    <submittedName>
        <fullName evidence="1">Uncharacterized protein</fullName>
    </submittedName>
</protein>
<keyword evidence="2" id="KW-1185">Reference proteome</keyword>